<accession>G2J7T6</accession>
<evidence type="ECO:0000313" key="2">
    <source>
        <dbReference type="Proteomes" id="UP000054051"/>
    </source>
</evidence>
<organism evidence="1 2">
    <name type="scientific">Candidatus Glomeribacter gigasporarum BEG34</name>
    <dbReference type="NCBI Taxonomy" id="1070319"/>
    <lineage>
        <taxon>Bacteria</taxon>
        <taxon>Pseudomonadati</taxon>
        <taxon>Pseudomonadota</taxon>
        <taxon>Betaproteobacteria</taxon>
        <taxon>Burkholderiales</taxon>
        <taxon>Burkholderiaceae</taxon>
        <taxon>Candidatus Glomeribacter</taxon>
    </lineage>
</organism>
<reference evidence="1 2" key="1">
    <citation type="submission" date="2011-08" db="EMBL/GenBank/DDBJ databases">
        <title>The genome of the obligate endobacterium of an arbuscular mycorrhizal fungus reveals an interphylum network of nutritional interactions.</title>
        <authorList>
            <person name="Ghignone S."/>
            <person name="Salvioli A."/>
            <person name="Anca I."/>
            <person name="Lumini E."/>
            <person name="Ortu G."/>
            <person name="Petiti L."/>
            <person name="Cruveiller S."/>
            <person name="Bianciotto V."/>
            <person name="Piffanelli P."/>
            <person name="Lanfranco L."/>
            <person name="Bonfante P."/>
        </authorList>
    </citation>
    <scope>NUCLEOTIDE SEQUENCE [LARGE SCALE GENOMIC DNA]</scope>
    <source>
        <strain evidence="1 2">BEG34</strain>
    </source>
</reference>
<dbReference type="Proteomes" id="UP000054051">
    <property type="component" value="Unassembled WGS sequence"/>
</dbReference>
<dbReference type="RefSeq" id="WP_006682102.1">
    <property type="nucleotide sequence ID" value="NZ_CAFB01000034.1"/>
</dbReference>
<gene>
    <name evidence="1" type="ORF">CAGGBEG34_180144</name>
</gene>
<name>G2J7T6_9BURK</name>
<evidence type="ECO:0000313" key="1">
    <source>
        <dbReference type="EMBL" id="CCD28831.1"/>
    </source>
</evidence>
<dbReference type="AlphaFoldDB" id="G2J7T6"/>
<dbReference type="STRING" id="1070319.CAGGBEG34_180144"/>
<comment type="caution">
    <text evidence="1">The sequence shown here is derived from an EMBL/GenBank/DDBJ whole genome shotgun (WGS) entry which is preliminary data.</text>
</comment>
<proteinExistence type="predicted"/>
<dbReference type="EMBL" id="CAFB01000034">
    <property type="protein sequence ID" value="CCD28831.1"/>
    <property type="molecule type" value="Genomic_DNA"/>
</dbReference>
<keyword evidence="2" id="KW-1185">Reference proteome</keyword>
<dbReference type="eggNOG" id="COG1708">
    <property type="taxonomic scope" value="Bacteria"/>
</dbReference>
<protein>
    <submittedName>
        <fullName evidence="1">Putative DNA polymerase, beta domain protein region</fullName>
    </submittedName>
</protein>
<sequence length="77" mass="8480">MQFNGRGSDADLAVLLSEPRGERVDAAIDMAGIAFDVLLDTGVLVQALPLWEEELKRPELFSNPCLIENIRLEGARL</sequence>